<evidence type="ECO:0000313" key="1">
    <source>
        <dbReference type="EMBL" id="SMF62993.1"/>
    </source>
</evidence>
<name>A0A1X7G3V3_TRICW</name>
<gene>
    <name evidence="1" type="ORF">SAMN06295900_11358</name>
</gene>
<dbReference type="InterPro" id="IPR036291">
    <property type="entry name" value="NAD(P)-bd_dom_sf"/>
</dbReference>
<dbReference type="EMBL" id="FXAH01000013">
    <property type="protein sequence ID" value="SMF62993.1"/>
    <property type="molecule type" value="Genomic_DNA"/>
</dbReference>
<sequence length="58" mass="6264">MSNMHGRLRFITGMSSDVGHALPQAAFAEGHRVVGTLRDDAARGEFELLKLGPTPWAS</sequence>
<dbReference type="Proteomes" id="UP000192911">
    <property type="component" value="Unassembled WGS sequence"/>
</dbReference>
<organism evidence="1 2">
    <name type="scientific">Trinickia caryophylli</name>
    <name type="common">Paraburkholderia caryophylli</name>
    <dbReference type="NCBI Taxonomy" id="28094"/>
    <lineage>
        <taxon>Bacteria</taxon>
        <taxon>Pseudomonadati</taxon>
        <taxon>Pseudomonadota</taxon>
        <taxon>Betaproteobacteria</taxon>
        <taxon>Burkholderiales</taxon>
        <taxon>Burkholderiaceae</taxon>
        <taxon>Trinickia</taxon>
    </lineage>
</organism>
<dbReference type="AlphaFoldDB" id="A0A1X7G3V3"/>
<reference evidence="2" key="1">
    <citation type="submission" date="2017-04" db="EMBL/GenBank/DDBJ databases">
        <authorList>
            <person name="Varghese N."/>
            <person name="Submissions S."/>
        </authorList>
    </citation>
    <scope>NUCLEOTIDE SEQUENCE [LARGE SCALE GENOMIC DNA]</scope>
    <source>
        <strain evidence="2">Ballard 720</strain>
    </source>
</reference>
<evidence type="ECO:0000313" key="2">
    <source>
        <dbReference type="Proteomes" id="UP000192911"/>
    </source>
</evidence>
<keyword evidence="2" id="KW-1185">Reference proteome</keyword>
<proteinExistence type="predicted"/>
<protein>
    <recommendedName>
        <fullName evidence="3">Short chain dehydrogenase</fullName>
    </recommendedName>
</protein>
<dbReference type="RefSeq" id="WP_158243471.1">
    <property type="nucleotide sequence ID" value="NZ_BSQD01000007.1"/>
</dbReference>
<accession>A0A1X7G3V3</accession>
<dbReference type="SUPFAM" id="SSF51735">
    <property type="entry name" value="NAD(P)-binding Rossmann-fold domains"/>
    <property type="match status" value="1"/>
</dbReference>
<evidence type="ECO:0008006" key="3">
    <source>
        <dbReference type="Google" id="ProtNLM"/>
    </source>
</evidence>
<dbReference type="GeneID" id="95553198"/>